<feature type="transmembrane region" description="Helical" evidence="6">
    <location>
        <begin position="161"/>
        <end position="180"/>
    </location>
</feature>
<evidence type="ECO:0000256" key="3">
    <source>
        <dbReference type="ARBA" id="ARBA00022692"/>
    </source>
</evidence>
<evidence type="ECO:0000256" key="5">
    <source>
        <dbReference type="ARBA" id="ARBA00023136"/>
    </source>
</evidence>
<sequence>MSEQTQNQTKKFFLGNMLAMAATVIWAGNFIAAKILANAYSGLEMSYWRWLIAMIFAFPFAMKHMKQDIPYIFKEWKLMLFYGGIGCFFSNLLLYNAPHTAPAVDMTILMATSPLLMMFLSWIFFKEKINPFWIMGSIIALIGVCVLLTKGNFKIFQEVNFTVGHFWTLGCSFFFALYSISLRLFKEKINIWVFLETTFIIAFMTNFSSCLIFNQALPVIHSLKDFGAVLYIGIFSSLVAYICWNKAIELIGAVRTGIIYYLVPVFGSFFAVILINETIGIFQLIGGTMVLGGVLICTCFKNH</sequence>
<feature type="domain" description="EamA" evidence="7">
    <location>
        <begin position="163"/>
        <end position="297"/>
    </location>
</feature>
<evidence type="ECO:0000256" key="1">
    <source>
        <dbReference type="ARBA" id="ARBA00004651"/>
    </source>
</evidence>
<evidence type="ECO:0000313" key="8">
    <source>
        <dbReference type="EMBL" id="UWX06213.1"/>
    </source>
</evidence>
<dbReference type="InterPro" id="IPR037185">
    <property type="entry name" value="EmrE-like"/>
</dbReference>
<feature type="transmembrane region" description="Helical" evidence="6">
    <location>
        <begin position="12"/>
        <end position="35"/>
    </location>
</feature>
<dbReference type="RefSeq" id="WP_334315815.1">
    <property type="nucleotide sequence ID" value="NZ_CP065938.1"/>
</dbReference>
<dbReference type="PANTHER" id="PTHR42920:SF11">
    <property type="entry name" value="INNER MEMBRANE PROTEIN YTFF"/>
    <property type="match status" value="1"/>
</dbReference>
<dbReference type="InterPro" id="IPR051258">
    <property type="entry name" value="Diverse_Substrate_Transporter"/>
</dbReference>
<dbReference type="InterPro" id="IPR000620">
    <property type="entry name" value="EamA_dom"/>
</dbReference>
<feature type="transmembrane region" description="Helical" evidence="6">
    <location>
        <begin position="281"/>
        <end position="300"/>
    </location>
</feature>
<evidence type="ECO:0000256" key="2">
    <source>
        <dbReference type="ARBA" id="ARBA00022475"/>
    </source>
</evidence>
<feature type="domain" description="EamA" evidence="7">
    <location>
        <begin position="14"/>
        <end position="148"/>
    </location>
</feature>
<feature type="transmembrane region" description="Helical" evidence="6">
    <location>
        <begin position="106"/>
        <end position="125"/>
    </location>
</feature>
<name>A0ABY5Y209_9BACT</name>
<evidence type="ECO:0000259" key="7">
    <source>
        <dbReference type="Pfam" id="PF00892"/>
    </source>
</evidence>
<evidence type="ECO:0000313" key="9">
    <source>
        <dbReference type="Proteomes" id="UP001058120"/>
    </source>
</evidence>
<comment type="subcellular location">
    <subcellularLocation>
        <location evidence="1">Cell membrane</location>
        <topology evidence="1">Multi-pass membrane protein</topology>
    </subcellularLocation>
</comment>
<dbReference type="PANTHER" id="PTHR42920">
    <property type="entry name" value="OS03G0707200 PROTEIN-RELATED"/>
    <property type="match status" value="1"/>
</dbReference>
<feature type="transmembrane region" description="Helical" evidence="6">
    <location>
        <begin position="132"/>
        <end position="149"/>
    </location>
</feature>
<feature type="transmembrane region" description="Helical" evidence="6">
    <location>
        <begin position="76"/>
        <end position="94"/>
    </location>
</feature>
<keyword evidence="3 6" id="KW-0812">Transmembrane</keyword>
<evidence type="ECO:0000256" key="6">
    <source>
        <dbReference type="SAM" id="Phobius"/>
    </source>
</evidence>
<keyword evidence="4 6" id="KW-1133">Transmembrane helix</keyword>
<keyword evidence="9" id="KW-1185">Reference proteome</keyword>
<feature type="transmembrane region" description="Helical" evidence="6">
    <location>
        <begin position="192"/>
        <end position="214"/>
    </location>
</feature>
<gene>
    <name evidence="8" type="ORF">JBF11_02530</name>
</gene>
<proteinExistence type="predicted"/>
<reference evidence="8" key="1">
    <citation type="submission" date="2020-12" db="EMBL/GenBank/DDBJ databases">
        <title>Taurinivorans muris gen. nov., sp. nov., fundamental and realized metabolic niche of a ubiquitous sulfidogenic bacterium in the murine intestine.</title>
        <authorList>
            <person name="Ye H."/>
            <person name="Hanson B.T."/>
            <person name="Loy A."/>
        </authorList>
    </citation>
    <scope>NUCLEOTIDE SEQUENCE</scope>
    <source>
        <strain evidence="8">LT0009</strain>
    </source>
</reference>
<dbReference type="SUPFAM" id="SSF103481">
    <property type="entry name" value="Multidrug resistance efflux transporter EmrE"/>
    <property type="match status" value="2"/>
</dbReference>
<feature type="transmembrane region" description="Helical" evidence="6">
    <location>
        <begin position="256"/>
        <end position="275"/>
    </location>
</feature>
<accession>A0ABY5Y209</accession>
<evidence type="ECO:0000256" key="4">
    <source>
        <dbReference type="ARBA" id="ARBA00022989"/>
    </source>
</evidence>
<feature type="transmembrane region" description="Helical" evidence="6">
    <location>
        <begin position="47"/>
        <end position="64"/>
    </location>
</feature>
<dbReference type="EMBL" id="CP065938">
    <property type="protein sequence ID" value="UWX06213.1"/>
    <property type="molecule type" value="Genomic_DNA"/>
</dbReference>
<dbReference type="Proteomes" id="UP001058120">
    <property type="component" value="Chromosome"/>
</dbReference>
<protein>
    <submittedName>
        <fullName evidence="8">DMT family transporter</fullName>
    </submittedName>
</protein>
<feature type="transmembrane region" description="Helical" evidence="6">
    <location>
        <begin position="226"/>
        <end position="244"/>
    </location>
</feature>
<keyword evidence="2" id="KW-1003">Cell membrane</keyword>
<organism evidence="8 9">
    <name type="scientific">Taurinivorans muris</name>
    <dbReference type="NCBI Taxonomy" id="2787751"/>
    <lineage>
        <taxon>Bacteria</taxon>
        <taxon>Pseudomonadati</taxon>
        <taxon>Thermodesulfobacteriota</taxon>
        <taxon>Desulfovibrionia</taxon>
        <taxon>Desulfovibrionales</taxon>
        <taxon>Desulfovibrionaceae</taxon>
        <taxon>Taurinivorans</taxon>
    </lineage>
</organism>
<dbReference type="Pfam" id="PF00892">
    <property type="entry name" value="EamA"/>
    <property type="match status" value="2"/>
</dbReference>
<keyword evidence="5 6" id="KW-0472">Membrane</keyword>